<dbReference type="RefSeq" id="WP_124942882.1">
    <property type="nucleotide sequence ID" value="NZ_RHGY01000002.1"/>
</dbReference>
<dbReference type="Proteomes" id="UP000275836">
    <property type="component" value="Unassembled WGS sequence"/>
</dbReference>
<evidence type="ECO:0000313" key="1">
    <source>
        <dbReference type="EMBL" id="RRG18235.1"/>
    </source>
</evidence>
<dbReference type="AlphaFoldDB" id="A0A3P2RFH9"/>
<dbReference type="OrthoDB" id="9939685at2"/>
<dbReference type="EMBL" id="RHGY01000002">
    <property type="protein sequence ID" value="RRG18235.1"/>
    <property type="molecule type" value="Genomic_DNA"/>
</dbReference>
<protein>
    <submittedName>
        <fullName evidence="1">Uncharacterized protein</fullName>
    </submittedName>
</protein>
<accession>A0A3P2RFH9</accession>
<proteinExistence type="predicted"/>
<reference evidence="1 2" key="1">
    <citation type="submission" date="2018-10" db="EMBL/GenBank/DDBJ databases">
        <title>Draft genome sequence of Weissella viridescens UCO-SMC3.</title>
        <authorList>
            <person name="Garcia-Cancino A."/>
            <person name="Espinoza-Monje M."/>
            <person name="Albarracin L."/>
            <person name="Garcia-Castillo V."/>
            <person name="Campos-Martin J."/>
            <person name="Nakano Y."/>
            <person name="Guitierrez-Zamorano C."/>
            <person name="Ikeda-Ohtsubo W."/>
            <person name="Morita H."/>
            <person name="Kitazawa H."/>
            <person name="Villena J."/>
        </authorList>
    </citation>
    <scope>NUCLEOTIDE SEQUENCE [LARGE SCALE GENOMIC DNA]</scope>
    <source>
        <strain evidence="1 2">UCO-SMC3</strain>
    </source>
</reference>
<name>A0A3P2RFH9_WEIVI</name>
<gene>
    <name evidence="1" type="ORF">D3P96_02805</name>
</gene>
<organism evidence="1 2">
    <name type="scientific">Weissella viridescens</name>
    <name type="common">Lactobacillus viridescens</name>
    <dbReference type="NCBI Taxonomy" id="1629"/>
    <lineage>
        <taxon>Bacteria</taxon>
        <taxon>Bacillati</taxon>
        <taxon>Bacillota</taxon>
        <taxon>Bacilli</taxon>
        <taxon>Lactobacillales</taxon>
        <taxon>Lactobacillaceae</taxon>
        <taxon>Weissella</taxon>
    </lineage>
</organism>
<comment type="caution">
    <text evidence="1">The sequence shown here is derived from an EMBL/GenBank/DDBJ whole genome shotgun (WGS) entry which is preliminary data.</text>
</comment>
<evidence type="ECO:0000313" key="2">
    <source>
        <dbReference type="Proteomes" id="UP000275836"/>
    </source>
</evidence>
<sequence>MTLQEELLQEAHRNQYTTLWDEVKSDLEKAACNWESLTYHRNTAEDRLANFVLANKGDFYDEGITVTLSGVNNDTVVLSWA</sequence>